<evidence type="ECO:0000313" key="3">
    <source>
        <dbReference type="Proteomes" id="UP000595437"/>
    </source>
</evidence>
<keyword evidence="3" id="KW-1185">Reference proteome</keyword>
<proteinExistence type="predicted"/>
<dbReference type="AlphaFoldDB" id="A0A7T8H124"/>
<feature type="transmembrane region" description="Helical" evidence="1">
    <location>
        <begin position="22"/>
        <end position="42"/>
    </location>
</feature>
<keyword evidence="1" id="KW-0472">Membrane</keyword>
<keyword evidence="1" id="KW-1133">Transmembrane helix</keyword>
<evidence type="ECO:0000313" key="2">
    <source>
        <dbReference type="EMBL" id="QQP41377.1"/>
    </source>
</evidence>
<reference evidence="3" key="1">
    <citation type="submission" date="2021-01" db="EMBL/GenBank/DDBJ databases">
        <title>Caligus Genome Assembly.</title>
        <authorList>
            <person name="Gallardo-Escarate C."/>
        </authorList>
    </citation>
    <scope>NUCLEOTIDE SEQUENCE [LARGE SCALE GENOMIC DNA]</scope>
</reference>
<feature type="non-terminal residue" evidence="2">
    <location>
        <position position="1"/>
    </location>
</feature>
<dbReference type="Proteomes" id="UP000595437">
    <property type="component" value="Chromosome 10"/>
</dbReference>
<keyword evidence="1" id="KW-0812">Transmembrane</keyword>
<protein>
    <submittedName>
        <fullName evidence="2">LOC100867995</fullName>
    </submittedName>
</protein>
<evidence type="ECO:0000256" key="1">
    <source>
        <dbReference type="SAM" id="Phobius"/>
    </source>
</evidence>
<gene>
    <name evidence="2" type="ORF">FKW44_015726</name>
</gene>
<dbReference type="EMBL" id="CP045899">
    <property type="protein sequence ID" value="QQP41377.1"/>
    <property type="molecule type" value="Genomic_DNA"/>
</dbReference>
<accession>A0A7T8H124</accession>
<organism evidence="2 3">
    <name type="scientific">Caligus rogercresseyi</name>
    <name type="common">Sea louse</name>
    <dbReference type="NCBI Taxonomy" id="217165"/>
    <lineage>
        <taxon>Eukaryota</taxon>
        <taxon>Metazoa</taxon>
        <taxon>Ecdysozoa</taxon>
        <taxon>Arthropoda</taxon>
        <taxon>Crustacea</taxon>
        <taxon>Multicrustacea</taxon>
        <taxon>Hexanauplia</taxon>
        <taxon>Copepoda</taxon>
        <taxon>Siphonostomatoida</taxon>
        <taxon>Caligidae</taxon>
        <taxon>Caligus</taxon>
    </lineage>
</organism>
<name>A0A7T8H124_CALRO</name>
<dbReference type="OrthoDB" id="5954402at2759"/>
<sequence>DHHISFPISISRHSNAPVGSSLILGAVQAFLTLKWSLSVYYFSGFYASKLQTAYTVA</sequence>